<evidence type="ECO:0000313" key="2">
    <source>
        <dbReference type="EMBL" id="KAG8233356.1"/>
    </source>
</evidence>
<dbReference type="InterPro" id="IPR018289">
    <property type="entry name" value="MULE_transposase_dom"/>
</dbReference>
<dbReference type="Pfam" id="PF10551">
    <property type="entry name" value="MULE"/>
    <property type="match status" value="1"/>
</dbReference>
<dbReference type="AlphaFoldDB" id="A0A8K0KDW6"/>
<sequence>MDRSKGKKKYWRCENRRICNGRAISFATDGEIEVIITKEHTHAPRYQDISVQRMKTSLKRKAIEQLTAHPVALIREGLSDLGDFAVAALPKHQSLRRMINRTRESLRPTDPRHIKDLHIIPPFANTISGQQFLLHDSEGSAMAEEGTRSRVIIFASEENIRYLFSSPTWYTDGTFQVVPTLFYQLFTVHGSVAGTVLPMVYALMQNKREEEYNYVLQKLKEKAREMGIPNWDTFPSNVMMDFEKAAINVFRSVFPNAEIGLCLFHFGKSLYCKIQEVGLQRQYNEGDSKVRQWLLSVIGLAFVPPEDVISVFELLLGELNEEKEDSLLPLEEIADYIDKTYIRGHPVRGRRRALPPTYAVEMWNMYQRTRDDIARTNNAVEGWHNKFNKMVNKKKVTMYSLLEEIRKEQHDTEAAILQINSGHHNIKQICSRKTILRSERIKGIVQRYEEFKENGQILQYLKSLGYNFEF</sequence>
<dbReference type="Proteomes" id="UP000792457">
    <property type="component" value="Unassembled WGS sequence"/>
</dbReference>
<evidence type="ECO:0000313" key="3">
    <source>
        <dbReference type="Proteomes" id="UP000792457"/>
    </source>
</evidence>
<dbReference type="PANTHER" id="PTHR47160">
    <property type="entry name" value="PUTATIVE-RELATED"/>
    <property type="match status" value="1"/>
</dbReference>
<comment type="caution">
    <text evidence="2">The sequence shown here is derived from an EMBL/GenBank/DDBJ whole genome shotgun (WGS) entry which is preliminary data.</text>
</comment>
<proteinExistence type="predicted"/>
<dbReference type="EMBL" id="KZ308713">
    <property type="protein sequence ID" value="KAG8233356.1"/>
    <property type="molecule type" value="Genomic_DNA"/>
</dbReference>
<accession>A0A8K0KDW6</accession>
<evidence type="ECO:0000259" key="1">
    <source>
        <dbReference type="Pfam" id="PF10551"/>
    </source>
</evidence>
<reference evidence="2" key="1">
    <citation type="submission" date="2013-04" db="EMBL/GenBank/DDBJ databases">
        <authorList>
            <person name="Qu J."/>
            <person name="Murali S.C."/>
            <person name="Bandaranaike D."/>
            <person name="Bellair M."/>
            <person name="Blankenburg K."/>
            <person name="Chao H."/>
            <person name="Dinh H."/>
            <person name="Doddapaneni H."/>
            <person name="Downs B."/>
            <person name="Dugan-Rocha S."/>
            <person name="Elkadiri S."/>
            <person name="Gnanaolivu R.D."/>
            <person name="Hernandez B."/>
            <person name="Javaid M."/>
            <person name="Jayaseelan J.C."/>
            <person name="Lee S."/>
            <person name="Li M."/>
            <person name="Ming W."/>
            <person name="Munidasa M."/>
            <person name="Muniz J."/>
            <person name="Nguyen L."/>
            <person name="Ongeri F."/>
            <person name="Osuji N."/>
            <person name="Pu L.-L."/>
            <person name="Puazo M."/>
            <person name="Qu C."/>
            <person name="Quiroz J."/>
            <person name="Raj R."/>
            <person name="Weissenberger G."/>
            <person name="Xin Y."/>
            <person name="Zou X."/>
            <person name="Han Y."/>
            <person name="Richards S."/>
            <person name="Worley K."/>
            <person name="Muzny D."/>
            <person name="Gibbs R."/>
        </authorList>
    </citation>
    <scope>NUCLEOTIDE SEQUENCE</scope>
    <source>
        <strain evidence="2">Sampled in the wild</strain>
    </source>
</reference>
<protein>
    <recommendedName>
        <fullName evidence="1">MULE transposase domain-containing protein</fullName>
    </recommendedName>
</protein>
<keyword evidence="3" id="KW-1185">Reference proteome</keyword>
<name>A0A8K0KDW6_LADFU</name>
<reference evidence="2" key="2">
    <citation type="submission" date="2017-10" db="EMBL/GenBank/DDBJ databases">
        <title>Ladona fulva Genome sequencing and assembly.</title>
        <authorList>
            <person name="Murali S."/>
            <person name="Richards S."/>
            <person name="Bandaranaike D."/>
            <person name="Bellair M."/>
            <person name="Blankenburg K."/>
            <person name="Chao H."/>
            <person name="Dinh H."/>
            <person name="Doddapaneni H."/>
            <person name="Dugan-Rocha S."/>
            <person name="Elkadiri S."/>
            <person name="Gnanaolivu R."/>
            <person name="Hernandez B."/>
            <person name="Skinner E."/>
            <person name="Javaid M."/>
            <person name="Lee S."/>
            <person name="Li M."/>
            <person name="Ming W."/>
            <person name="Munidasa M."/>
            <person name="Muniz J."/>
            <person name="Nguyen L."/>
            <person name="Hughes D."/>
            <person name="Osuji N."/>
            <person name="Pu L.-L."/>
            <person name="Puazo M."/>
            <person name="Qu C."/>
            <person name="Quiroz J."/>
            <person name="Raj R."/>
            <person name="Weissenberger G."/>
            <person name="Xin Y."/>
            <person name="Zou X."/>
            <person name="Han Y."/>
            <person name="Worley K."/>
            <person name="Muzny D."/>
            <person name="Gibbs R."/>
        </authorList>
    </citation>
    <scope>NUCLEOTIDE SEQUENCE</scope>
    <source>
        <strain evidence="2">Sampled in the wild</strain>
    </source>
</reference>
<dbReference type="Gene3D" id="2.20.25.240">
    <property type="match status" value="1"/>
</dbReference>
<dbReference type="OrthoDB" id="8195004at2759"/>
<organism evidence="2 3">
    <name type="scientific">Ladona fulva</name>
    <name type="common">Scarce chaser dragonfly</name>
    <name type="synonym">Libellula fulva</name>
    <dbReference type="NCBI Taxonomy" id="123851"/>
    <lineage>
        <taxon>Eukaryota</taxon>
        <taxon>Metazoa</taxon>
        <taxon>Ecdysozoa</taxon>
        <taxon>Arthropoda</taxon>
        <taxon>Hexapoda</taxon>
        <taxon>Insecta</taxon>
        <taxon>Pterygota</taxon>
        <taxon>Palaeoptera</taxon>
        <taxon>Odonata</taxon>
        <taxon>Epiprocta</taxon>
        <taxon>Anisoptera</taxon>
        <taxon>Libelluloidea</taxon>
        <taxon>Libellulidae</taxon>
        <taxon>Ladona</taxon>
    </lineage>
</organism>
<feature type="domain" description="MULE transposase" evidence="1">
    <location>
        <begin position="169"/>
        <end position="268"/>
    </location>
</feature>
<gene>
    <name evidence="2" type="ORF">J437_LFUL005817</name>
</gene>
<dbReference type="PANTHER" id="PTHR47160:SF10">
    <property type="entry name" value="MULE TRANSPOSASE DOMAIN-CONTAINING PROTEIN"/>
    <property type="match status" value="1"/>
</dbReference>